<name>A0AAV6JUE0_9ERIC</name>
<evidence type="ECO:0000313" key="1">
    <source>
        <dbReference type="EMBL" id="KAG5543767.1"/>
    </source>
</evidence>
<accession>A0AAV6JUE0</accession>
<dbReference type="EMBL" id="JACTNZ010000006">
    <property type="protein sequence ID" value="KAG5543767.1"/>
    <property type="molecule type" value="Genomic_DNA"/>
</dbReference>
<evidence type="ECO:0000313" key="2">
    <source>
        <dbReference type="Proteomes" id="UP000823749"/>
    </source>
</evidence>
<sequence>MSSQNQSESHQNLDIRLYDCGIPTCLTTSWTPTNQGRRFLHFTKSGVYMSFSIGVHDFFETMELLNGFDIIKAVDTQIAEEDDIIGEEGGKLQGKGEAVVAASGICCRVFRNYFNSTS</sequence>
<protein>
    <submittedName>
        <fullName evidence="1">Uncharacterized protein</fullName>
    </submittedName>
</protein>
<gene>
    <name evidence="1" type="ORF">RHGRI_016501</name>
</gene>
<dbReference type="Proteomes" id="UP000823749">
    <property type="component" value="Chromosome 6"/>
</dbReference>
<comment type="caution">
    <text evidence="1">The sequence shown here is derived from an EMBL/GenBank/DDBJ whole genome shotgun (WGS) entry which is preliminary data.</text>
</comment>
<dbReference type="AlphaFoldDB" id="A0AAV6JUE0"/>
<keyword evidence="2" id="KW-1185">Reference proteome</keyword>
<reference evidence="1 2" key="1">
    <citation type="submission" date="2020-08" db="EMBL/GenBank/DDBJ databases">
        <title>Plant Genome Project.</title>
        <authorList>
            <person name="Zhang R.-G."/>
        </authorList>
    </citation>
    <scope>NUCLEOTIDE SEQUENCE [LARGE SCALE GENOMIC DNA]</scope>
    <source>
        <strain evidence="1">WSP0</strain>
        <tissue evidence="1">Leaf</tissue>
    </source>
</reference>
<proteinExistence type="predicted"/>
<organism evidence="1 2">
    <name type="scientific">Rhododendron griersonianum</name>
    <dbReference type="NCBI Taxonomy" id="479676"/>
    <lineage>
        <taxon>Eukaryota</taxon>
        <taxon>Viridiplantae</taxon>
        <taxon>Streptophyta</taxon>
        <taxon>Embryophyta</taxon>
        <taxon>Tracheophyta</taxon>
        <taxon>Spermatophyta</taxon>
        <taxon>Magnoliopsida</taxon>
        <taxon>eudicotyledons</taxon>
        <taxon>Gunneridae</taxon>
        <taxon>Pentapetalae</taxon>
        <taxon>asterids</taxon>
        <taxon>Ericales</taxon>
        <taxon>Ericaceae</taxon>
        <taxon>Ericoideae</taxon>
        <taxon>Rhodoreae</taxon>
        <taxon>Rhododendron</taxon>
    </lineage>
</organism>